<dbReference type="Pfam" id="PF00085">
    <property type="entry name" value="Thioredoxin"/>
    <property type="match status" value="1"/>
</dbReference>
<keyword evidence="2" id="KW-0249">Electron transport</keyword>
<dbReference type="GO" id="GO:0015035">
    <property type="term" value="F:protein-disulfide reductase activity"/>
    <property type="evidence" value="ECO:0007669"/>
    <property type="project" value="InterPro"/>
</dbReference>
<dbReference type="InterPro" id="IPR036249">
    <property type="entry name" value="Thioredoxin-like_sf"/>
</dbReference>
<reference evidence="9 10" key="1">
    <citation type="submission" date="2020-08" db="EMBL/GenBank/DDBJ databases">
        <authorList>
            <person name="Hejnol A."/>
        </authorList>
    </citation>
    <scope>NUCLEOTIDE SEQUENCE [LARGE SCALE GENOMIC DNA]</scope>
</reference>
<feature type="active site" description="Nucleophile" evidence="6">
    <location>
        <position position="33"/>
    </location>
</feature>
<dbReference type="InterPro" id="IPR005746">
    <property type="entry name" value="Thioredoxin"/>
</dbReference>
<dbReference type="SUPFAM" id="SSF52833">
    <property type="entry name" value="Thioredoxin-like"/>
    <property type="match status" value="1"/>
</dbReference>
<comment type="caution">
    <text evidence="9">The sequence shown here is derived from an EMBL/GenBank/DDBJ whole genome shotgun (WGS) entry which is preliminary data.</text>
</comment>
<accession>A0A7I8VKJ8</accession>
<keyword evidence="10" id="KW-1185">Reference proteome</keyword>
<dbReference type="PROSITE" id="PS00194">
    <property type="entry name" value="THIOREDOXIN_1"/>
    <property type="match status" value="1"/>
</dbReference>
<evidence type="ECO:0000313" key="9">
    <source>
        <dbReference type="EMBL" id="CAD5116809.1"/>
    </source>
</evidence>
<dbReference type="InterPro" id="IPR013766">
    <property type="entry name" value="Thioredoxin_domain"/>
</dbReference>
<feature type="site" description="Contributes to redox potential value" evidence="6">
    <location>
        <position position="35"/>
    </location>
</feature>
<keyword evidence="3 7" id="KW-1015">Disulfide bond</keyword>
<gene>
    <name evidence="9" type="ORF">DGYR_LOCUS5401</name>
</gene>
<sequence>MPVKEVKSLEEFNETLKAAGDSAVLVDFFATWCGPCKMIAPKLEAMSTKYNTVVFVKVDVDQCPDVAEKYKISAMPTFYMFKNGSKVGEVVGASEEKIETLVKAHQ</sequence>
<feature type="site" description="Contributes to redox potential value" evidence="6">
    <location>
        <position position="34"/>
    </location>
</feature>
<evidence type="ECO:0000259" key="8">
    <source>
        <dbReference type="PROSITE" id="PS51352"/>
    </source>
</evidence>
<dbReference type="OrthoDB" id="2121326at2759"/>
<dbReference type="PRINTS" id="PR00421">
    <property type="entry name" value="THIOREDOXIN"/>
</dbReference>
<dbReference type="CDD" id="cd02947">
    <property type="entry name" value="TRX_family"/>
    <property type="match status" value="1"/>
</dbReference>
<feature type="active site" description="Nucleophile" evidence="6">
    <location>
        <position position="36"/>
    </location>
</feature>
<dbReference type="NCBIfam" id="TIGR01068">
    <property type="entry name" value="thioredoxin"/>
    <property type="match status" value="1"/>
</dbReference>
<feature type="domain" description="Thioredoxin" evidence="8">
    <location>
        <begin position="1"/>
        <end position="106"/>
    </location>
</feature>
<proteinExistence type="inferred from homology"/>
<dbReference type="AlphaFoldDB" id="A0A7I8VKJ8"/>
<dbReference type="Gene3D" id="3.40.30.10">
    <property type="entry name" value="Glutaredoxin"/>
    <property type="match status" value="1"/>
</dbReference>
<dbReference type="PROSITE" id="PS51352">
    <property type="entry name" value="THIOREDOXIN_2"/>
    <property type="match status" value="1"/>
</dbReference>
<feature type="disulfide bond" description="Redox-active" evidence="7">
    <location>
        <begin position="33"/>
        <end position="36"/>
    </location>
</feature>
<dbReference type="PIRSF" id="PIRSF000077">
    <property type="entry name" value="Thioredoxin"/>
    <property type="match status" value="1"/>
</dbReference>
<evidence type="ECO:0000313" key="10">
    <source>
        <dbReference type="Proteomes" id="UP000549394"/>
    </source>
</evidence>
<dbReference type="Proteomes" id="UP000549394">
    <property type="component" value="Unassembled WGS sequence"/>
</dbReference>
<keyword evidence="1" id="KW-0813">Transport</keyword>
<name>A0A7I8VKJ8_9ANNE</name>
<dbReference type="PANTHER" id="PTHR46115">
    <property type="entry name" value="THIOREDOXIN-LIKE PROTEIN 1"/>
    <property type="match status" value="1"/>
</dbReference>
<evidence type="ECO:0000256" key="4">
    <source>
        <dbReference type="ARBA" id="ARBA00023284"/>
    </source>
</evidence>
<evidence type="ECO:0000256" key="1">
    <source>
        <dbReference type="ARBA" id="ARBA00022448"/>
    </source>
</evidence>
<dbReference type="FunFam" id="3.40.30.10:FF:000104">
    <property type="entry name" value="Thioredoxin"/>
    <property type="match status" value="1"/>
</dbReference>
<dbReference type="InterPro" id="IPR017937">
    <property type="entry name" value="Thioredoxin_CS"/>
</dbReference>
<keyword evidence="4 7" id="KW-0676">Redox-active center</keyword>
<dbReference type="EMBL" id="CAJFCJ010000007">
    <property type="protein sequence ID" value="CAD5116809.1"/>
    <property type="molecule type" value="Genomic_DNA"/>
</dbReference>
<evidence type="ECO:0000256" key="3">
    <source>
        <dbReference type="ARBA" id="ARBA00023157"/>
    </source>
</evidence>
<feature type="site" description="Deprotonates C-terminal active site Cys" evidence="6">
    <location>
        <position position="27"/>
    </location>
</feature>
<evidence type="ECO:0000256" key="2">
    <source>
        <dbReference type="ARBA" id="ARBA00022982"/>
    </source>
</evidence>
<comment type="similarity">
    <text evidence="5">Belongs to the thioredoxin family.</text>
</comment>
<organism evidence="9 10">
    <name type="scientific">Dimorphilus gyrociliatus</name>
    <dbReference type="NCBI Taxonomy" id="2664684"/>
    <lineage>
        <taxon>Eukaryota</taxon>
        <taxon>Metazoa</taxon>
        <taxon>Spiralia</taxon>
        <taxon>Lophotrochozoa</taxon>
        <taxon>Annelida</taxon>
        <taxon>Polychaeta</taxon>
        <taxon>Polychaeta incertae sedis</taxon>
        <taxon>Dinophilidae</taxon>
        <taxon>Dimorphilus</taxon>
    </lineage>
</organism>
<evidence type="ECO:0000256" key="7">
    <source>
        <dbReference type="PIRSR" id="PIRSR000077-4"/>
    </source>
</evidence>
<evidence type="ECO:0000256" key="5">
    <source>
        <dbReference type="PIRNR" id="PIRNR000077"/>
    </source>
</evidence>
<protein>
    <recommendedName>
        <fullName evidence="5">Thioredoxin</fullName>
    </recommendedName>
</protein>
<evidence type="ECO:0000256" key="6">
    <source>
        <dbReference type="PIRSR" id="PIRSR000077-1"/>
    </source>
</evidence>